<keyword evidence="4 7" id="KW-0812">Transmembrane</keyword>
<reference evidence="9 10" key="1">
    <citation type="submission" date="2020-02" db="EMBL/GenBank/DDBJ databases">
        <title>complete genome sequence of Rhodobacteraceae bacterium.</title>
        <authorList>
            <person name="Park J."/>
            <person name="Kim Y.-S."/>
            <person name="Kim K.-H."/>
        </authorList>
    </citation>
    <scope>NUCLEOTIDE SEQUENCE [LARGE SCALE GENOMIC DNA]</scope>
    <source>
        <strain evidence="9 10">RR4-56</strain>
    </source>
</reference>
<feature type="transmembrane region" description="Helical" evidence="7">
    <location>
        <begin position="63"/>
        <end position="81"/>
    </location>
</feature>
<keyword evidence="10" id="KW-1185">Reference proteome</keyword>
<dbReference type="RefSeq" id="WP_165101199.1">
    <property type="nucleotide sequence ID" value="NZ_CP049056.1"/>
</dbReference>
<dbReference type="KEGG" id="hdh:G5B40_17230"/>
<keyword evidence="6 7" id="KW-0472">Membrane</keyword>
<keyword evidence="5 7" id="KW-1133">Transmembrane helix</keyword>
<dbReference type="EMBL" id="CP049056">
    <property type="protein sequence ID" value="QIE57027.1"/>
    <property type="molecule type" value="Genomic_DNA"/>
</dbReference>
<dbReference type="PANTHER" id="PTHR30506:SF3">
    <property type="entry name" value="UPF0126 INNER MEMBRANE PROTEIN YADS-RELATED"/>
    <property type="match status" value="1"/>
</dbReference>
<dbReference type="Pfam" id="PF03458">
    <property type="entry name" value="Gly_transporter"/>
    <property type="match status" value="2"/>
</dbReference>
<keyword evidence="3" id="KW-1003">Cell membrane</keyword>
<gene>
    <name evidence="9" type="ORF">G5B40_17230</name>
</gene>
<feature type="transmembrane region" description="Helical" evidence="7">
    <location>
        <begin position="88"/>
        <end position="109"/>
    </location>
</feature>
<comment type="similarity">
    <text evidence="2">Belongs to the UPF0126 family.</text>
</comment>
<name>A0A7L5C2F7_9RHOB</name>
<evidence type="ECO:0000256" key="6">
    <source>
        <dbReference type="ARBA" id="ARBA00023136"/>
    </source>
</evidence>
<evidence type="ECO:0000256" key="2">
    <source>
        <dbReference type="ARBA" id="ARBA00008193"/>
    </source>
</evidence>
<comment type="subcellular location">
    <subcellularLocation>
        <location evidence="1">Cell membrane</location>
        <topology evidence="1">Multi-pass membrane protein</topology>
    </subcellularLocation>
</comment>
<dbReference type="GO" id="GO:0005886">
    <property type="term" value="C:plasma membrane"/>
    <property type="evidence" value="ECO:0007669"/>
    <property type="project" value="UniProtKB-SubCell"/>
</dbReference>
<proteinExistence type="inferred from homology"/>
<evidence type="ECO:0000313" key="10">
    <source>
        <dbReference type="Proteomes" id="UP000503336"/>
    </source>
</evidence>
<evidence type="ECO:0000256" key="5">
    <source>
        <dbReference type="ARBA" id="ARBA00022989"/>
    </source>
</evidence>
<feature type="transmembrane region" description="Helical" evidence="7">
    <location>
        <begin position="148"/>
        <end position="166"/>
    </location>
</feature>
<dbReference type="InterPro" id="IPR005115">
    <property type="entry name" value="Gly_transporter"/>
</dbReference>
<evidence type="ECO:0000256" key="1">
    <source>
        <dbReference type="ARBA" id="ARBA00004651"/>
    </source>
</evidence>
<accession>A0A7L5C2F7</accession>
<evidence type="ECO:0000256" key="4">
    <source>
        <dbReference type="ARBA" id="ARBA00022692"/>
    </source>
</evidence>
<dbReference type="PANTHER" id="PTHR30506">
    <property type="entry name" value="INNER MEMBRANE PROTEIN"/>
    <property type="match status" value="1"/>
</dbReference>
<feature type="domain" description="Glycine transporter" evidence="8">
    <location>
        <begin position="90"/>
        <end position="163"/>
    </location>
</feature>
<dbReference type="AlphaFoldDB" id="A0A7L5C2F7"/>
<evidence type="ECO:0000259" key="8">
    <source>
        <dbReference type="Pfam" id="PF03458"/>
    </source>
</evidence>
<protein>
    <submittedName>
        <fullName evidence="9">Trimeric intracellular cation channel family protein</fullName>
    </submittedName>
</protein>
<feature type="domain" description="Glycine transporter" evidence="8">
    <location>
        <begin position="6"/>
        <end position="78"/>
    </location>
</feature>
<feature type="transmembrane region" description="Helical" evidence="7">
    <location>
        <begin position="30"/>
        <end position="51"/>
    </location>
</feature>
<dbReference type="Proteomes" id="UP000503336">
    <property type="component" value="Chromosome"/>
</dbReference>
<organism evidence="9 10">
    <name type="scientific">Pikeienuella piscinae</name>
    <dbReference type="NCBI Taxonomy" id="2748098"/>
    <lineage>
        <taxon>Bacteria</taxon>
        <taxon>Pseudomonadati</taxon>
        <taxon>Pseudomonadota</taxon>
        <taxon>Alphaproteobacteria</taxon>
        <taxon>Rhodobacterales</taxon>
        <taxon>Paracoccaceae</taxon>
        <taxon>Pikeienuella</taxon>
    </lineage>
</organism>
<feature type="transmembrane region" description="Helical" evidence="7">
    <location>
        <begin position="115"/>
        <end position="136"/>
    </location>
</feature>
<evidence type="ECO:0000256" key="7">
    <source>
        <dbReference type="SAM" id="Phobius"/>
    </source>
</evidence>
<sequence>MNSFQFLDYLGVAVFAISGALVASRKEFDLIGFALLATLAGIGGGTTRDLLIGRPVFWVNEQGYLAVCLIVALAIYFYSPFIGSRYRLVLWADAIGLAAYGALGADIALKAGVDPLVAVVMGMMTATFGGIARDLIAGEPPVALRHEIHVTASLLSAAAFVAFTLAGVPPLIAFPIAALAGFGLRAGAILRGWSLPRYRPRPGRET</sequence>
<feature type="transmembrane region" description="Helical" evidence="7">
    <location>
        <begin position="172"/>
        <end position="193"/>
    </location>
</feature>
<feature type="transmembrane region" description="Helical" evidence="7">
    <location>
        <begin position="6"/>
        <end position="23"/>
    </location>
</feature>
<evidence type="ECO:0000256" key="3">
    <source>
        <dbReference type="ARBA" id="ARBA00022475"/>
    </source>
</evidence>
<evidence type="ECO:0000313" key="9">
    <source>
        <dbReference type="EMBL" id="QIE57027.1"/>
    </source>
</evidence>